<reference evidence="5" key="1">
    <citation type="submission" date="2022-06" db="EMBL/GenBank/DDBJ databases">
        <title>Genome public.</title>
        <authorList>
            <person name="Sun Q."/>
        </authorList>
    </citation>
    <scope>NUCLEOTIDE SEQUENCE</scope>
    <source>
        <strain evidence="5">CWNU-1</strain>
    </source>
</reference>
<organism evidence="5 6">
    <name type="scientific">Streptomyces albipurpureus</name>
    <dbReference type="NCBI Taxonomy" id="2897419"/>
    <lineage>
        <taxon>Bacteria</taxon>
        <taxon>Bacillati</taxon>
        <taxon>Actinomycetota</taxon>
        <taxon>Actinomycetes</taxon>
        <taxon>Kitasatosporales</taxon>
        <taxon>Streptomycetaceae</taxon>
        <taxon>Streptomyces</taxon>
    </lineage>
</organism>
<evidence type="ECO:0000256" key="2">
    <source>
        <dbReference type="ARBA" id="ARBA00022857"/>
    </source>
</evidence>
<dbReference type="InterPro" id="IPR005399">
    <property type="entry name" value="K_chnl_volt-dep_bsu_KCNAB-rel"/>
</dbReference>
<dbReference type="Gene3D" id="3.20.20.100">
    <property type="entry name" value="NADP-dependent oxidoreductase domain"/>
    <property type="match status" value="1"/>
</dbReference>
<evidence type="ECO:0000256" key="1">
    <source>
        <dbReference type="ARBA" id="ARBA00006515"/>
    </source>
</evidence>
<keyword evidence="3 5" id="KW-0560">Oxidoreductase</keyword>
<keyword evidence="2" id="KW-0521">NADP</keyword>
<evidence type="ECO:0000256" key="3">
    <source>
        <dbReference type="ARBA" id="ARBA00023002"/>
    </source>
</evidence>
<comment type="similarity">
    <text evidence="1">Belongs to the shaker potassium channel beta subunit family.</text>
</comment>
<dbReference type="EC" id="1.1.1.-" evidence="5"/>
<dbReference type="EMBL" id="JAMQAW010000010">
    <property type="protein sequence ID" value="MCM2389165.1"/>
    <property type="molecule type" value="Genomic_DNA"/>
</dbReference>
<dbReference type="GO" id="GO:0016491">
    <property type="term" value="F:oxidoreductase activity"/>
    <property type="evidence" value="ECO:0007669"/>
    <property type="project" value="UniProtKB-KW"/>
</dbReference>
<dbReference type="PANTHER" id="PTHR43150">
    <property type="entry name" value="HYPERKINETIC, ISOFORM M"/>
    <property type="match status" value="1"/>
</dbReference>
<dbReference type="PANTHER" id="PTHR43150:SF4">
    <property type="entry name" value="L-GLYCERALDEHYDE 3-PHOSPHATE REDUCTASE"/>
    <property type="match status" value="1"/>
</dbReference>
<dbReference type="InterPro" id="IPR023210">
    <property type="entry name" value="NADP_OxRdtase_dom"/>
</dbReference>
<dbReference type="NCBIfam" id="NF007388">
    <property type="entry name" value="PRK09912.1"/>
    <property type="match status" value="1"/>
</dbReference>
<dbReference type="SUPFAM" id="SSF51430">
    <property type="entry name" value="NAD(P)-linked oxidoreductase"/>
    <property type="match status" value="1"/>
</dbReference>
<evidence type="ECO:0000313" key="6">
    <source>
        <dbReference type="Proteomes" id="UP001431429"/>
    </source>
</evidence>
<name>A0ABT0UM30_9ACTN</name>
<keyword evidence="6" id="KW-1185">Reference proteome</keyword>
<protein>
    <submittedName>
        <fullName evidence="5">L-glyceraldehyde 3-phosphate reductase</fullName>
        <ecNumber evidence="5">1.1.1.-</ecNumber>
    </submittedName>
</protein>
<evidence type="ECO:0000259" key="4">
    <source>
        <dbReference type="Pfam" id="PF00248"/>
    </source>
</evidence>
<comment type="caution">
    <text evidence="5">The sequence shown here is derived from an EMBL/GenBank/DDBJ whole genome shotgun (WGS) entry which is preliminary data.</text>
</comment>
<gene>
    <name evidence="5" type="primary">mgrA</name>
    <name evidence="5" type="ORF">NBG84_12810</name>
</gene>
<feature type="domain" description="NADP-dependent oxidoreductase" evidence="4">
    <location>
        <begin position="16"/>
        <end position="314"/>
    </location>
</feature>
<dbReference type="InterPro" id="IPR036812">
    <property type="entry name" value="NAD(P)_OxRdtase_dom_sf"/>
</dbReference>
<sequence>MEYRRSGRSGLKLPAISLGLWHNFGDDRTLDSQRAILRRAFDLGVTHFDLANNYGPPPGSAELNFGKIFARDFAPYRDELVISTKAGYLMHPGPYGEWGSRKYLLSSLDASLRRMGLEHVDIFYSHRFDPDTPLEETMGALASAVRQGKALYAGVSSYNAEQTARAARLLREMGVPALIHQPSYSMINRWIEDDGLLGTLEAEGMGCISFVPLAQGLLTGKYLKGIPEGSRATQGKSLDPGLLSDEVVRRLNGLNDIAARRGQSLAQLALAWVLRDARMTSALIGASSVAQLEENVAALSGPRLTDSELAEIDTFAVDTEGTNIWADRG</sequence>
<proteinExistence type="inferred from homology"/>
<accession>A0ABT0UM30</accession>
<dbReference type="Proteomes" id="UP001431429">
    <property type="component" value="Unassembled WGS sequence"/>
</dbReference>
<evidence type="ECO:0000313" key="5">
    <source>
        <dbReference type="EMBL" id="MCM2389165.1"/>
    </source>
</evidence>
<dbReference type="Pfam" id="PF00248">
    <property type="entry name" value="Aldo_ket_red"/>
    <property type="match status" value="1"/>
</dbReference>